<keyword evidence="2" id="KW-1185">Reference proteome</keyword>
<proteinExistence type="predicted"/>
<dbReference type="VEuPathDB" id="MicrosporidiaDB:A0H76_2473"/>
<gene>
    <name evidence="1" type="ORF">HERIO_443</name>
</gene>
<dbReference type="EMBL" id="LVKB01000013">
    <property type="protein sequence ID" value="ORD97699.1"/>
    <property type="molecule type" value="Genomic_DNA"/>
</dbReference>
<dbReference type="Proteomes" id="UP000192356">
    <property type="component" value="Unassembled WGS sequence"/>
</dbReference>
<reference evidence="1 2" key="1">
    <citation type="journal article" date="2017" name="Environ. Microbiol.">
        <title>Decay of the glycolytic pathway and adaptation to intranuclear parasitism within Enterocytozoonidae microsporidia.</title>
        <authorList>
            <person name="Wiredu Boakye D."/>
            <person name="Jaroenlak P."/>
            <person name="Prachumwat A."/>
            <person name="Williams T.A."/>
            <person name="Bateman K.S."/>
            <person name="Itsathitphaisarn O."/>
            <person name="Sritunyalucksana K."/>
            <person name="Paszkiewicz K.H."/>
            <person name="Moore K.A."/>
            <person name="Stentiford G.D."/>
            <person name="Williams B.A."/>
        </authorList>
    </citation>
    <scope>NUCLEOTIDE SEQUENCE [LARGE SCALE GENOMIC DNA]</scope>
    <source>
        <strain evidence="1 2">GB1</strain>
    </source>
</reference>
<organism evidence="1 2">
    <name type="scientific">Hepatospora eriocheir</name>
    <dbReference type="NCBI Taxonomy" id="1081669"/>
    <lineage>
        <taxon>Eukaryota</taxon>
        <taxon>Fungi</taxon>
        <taxon>Fungi incertae sedis</taxon>
        <taxon>Microsporidia</taxon>
        <taxon>Hepatosporidae</taxon>
        <taxon>Hepatospora</taxon>
    </lineage>
</organism>
<name>A0A1X0QD05_9MICR</name>
<protein>
    <submittedName>
        <fullName evidence="1">Uncharacterized protein</fullName>
    </submittedName>
</protein>
<comment type="caution">
    <text evidence="1">The sequence shown here is derived from an EMBL/GenBank/DDBJ whole genome shotgun (WGS) entry which is preliminary data.</text>
</comment>
<evidence type="ECO:0000313" key="2">
    <source>
        <dbReference type="Proteomes" id="UP000192356"/>
    </source>
</evidence>
<dbReference type="VEuPathDB" id="MicrosporidiaDB:HERIO_443"/>
<accession>A0A1X0QD05</accession>
<dbReference type="AlphaFoldDB" id="A0A1X0QD05"/>
<evidence type="ECO:0000313" key="1">
    <source>
        <dbReference type="EMBL" id="ORD97699.1"/>
    </source>
</evidence>
<sequence>MFEVSCFFPGRYQTYLAPSLFINLNFDSSEKNIRFSSSSVIPNNFLENLNLFSIFSPLNNGFFNR</sequence>